<feature type="transmembrane region" description="Helical" evidence="5">
    <location>
        <begin position="219"/>
        <end position="238"/>
    </location>
</feature>
<dbReference type="InterPro" id="IPR020846">
    <property type="entry name" value="MFS_dom"/>
</dbReference>
<keyword evidence="3 5" id="KW-1133">Transmembrane helix</keyword>
<comment type="caution">
    <text evidence="7">The sequence shown here is derived from an EMBL/GenBank/DDBJ whole genome shotgun (WGS) entry which is preliminary data.</text>
</comment>
<feature type="transmembrane region" description="Helical" evidence="5">
    <location>
        <begin position="258"/>
        <end position="277"/>
    </location>
</feature>
<feature type="transmembrane region" description="Helical" evidence="5">
    <location>
        <begin position="49"/>
        <end position="69"/>
    </location>
</feature>
<dbReference type="PANTHER" id="PTHR23523:SF2">
    <property type="entry name" value="2-NITROIMIDAZOLE TRANSPORTER"/>
    <property type="match status" value="1"/>
</dbReference>
<evidence type="ECO:0000313" key="7">
    <source>
        <dbReference type="EMBL" id="MBB5512936.1"/>
    </source>
</evidence>
<evidence type="ECO:0000256" key="4">
    <source>
        <dbReference type="ARBA" id="ARBA00023136"/>
    </source>
</evidence>
<feature type="transmembrane region" description="Helical" evidence="5">
    <location>
        <begin position="284"/>
        <end position="303"/>
    </location>
</feature>
<dbReference type="GO" id="GO:0022857">
    <property type="term" value="F:transmembrane transporter activity"/>
    <property type="evidence" value="ECO:0007669"/>
    <property type="project" value="InterPro"/>
</dbReference>
<evidence type="ECO:0000256" key="2">
    <source>
        <dbReference type="ARBA" id="ARBA00022692"/>
    </source>
</evidence>
<sequence>MKQPLAGRIAALVGIFMLALALRAAALVVAPLLPEAGPALGFNSASTGLLAMLAPGTFAVFGFFAPALIKRLGLERALAVSITLAVVGQVLRVFMPNVWSFLALSIVALAGYGIGNVVLPPLIKKYYPDRLALVTAIYVTLISIGTAVSPLFAVPIAQATNWQFSMAIWALLSLVVAVPWAIQLAQDRRVERLTGKKRPDDPFATSATPAKINPFRSPVAWGLAIFLAGNSAQTYVYFTWIPLYLVEHGFTPGEAGTALAYFAILALPVSLLVPLWLPKLKKPFYAIVLFTVLWIVGHAGMYFSPENGTWLWITFSGLGQATFATALLMINLRSRTTRGASVLGGFSQGLGYAGACAAPFLFGIIRDATGGWGASFATLGVCVVVMLVGATMISPKRYIEDVS</sequence>
<feature type="domain" description="Major facilitator superfamily (MFS) profile" evidence="6">
    <location>
        <begin position="7"/>
        <end position="398"/>
    </location>
</feature>
<dbReference type="Gene3D" id="1.20.1250.20">
    <property type="entry name" value="MFS general substrate transporter like domains"/>
    <property type="match status" value="1"/>
</dbReference>
<dbReference type="EMBL" id="JACHDR010000001">
    <property type="protein sequence ID" value="MBB5512936.1"/>
    <property type="molecule type" value="Genomic_DNA"/>
</dbReference>
<dbReference type="SUPFAM" id="SSF103473">
    <property type="entry name" value="MFS general substrate transporter"/>
    <property type="match status" value="1"/>
</dbReference>
<dbReference type="AlphaFoldDB" id="A0A7W8TU42"/>
<keyword evidence="4 5" id="KW-0472">Membrane</keyword>
<dbReference type="GO" id="GO:0005886">
    <property type="term" value="C:plasma membrane"/>
    <property type="evidence" value="ECO:0007669"/>
    <property type="project" value="UniProtKB-SubCell"/>
</dbReference>
<feature type="transmembrane region" description="Helical" evidence="5">
    <location>
        <begin position="76"/>
        <end position="95"/>
    </location>
</feature>
<accession>A0A7W8TU42</accession>
<evidence type="ECO:0000256" key="3">
    <source>
        <dbReference type="ARBA" id="ARBA00022989"/>
    </source>
</evidence>
<evidence type="ECO:0000256" key="1">
    <source>
        <dbReference type="ARBA" id="ARBA00004651"/>
    </source>
</evidence>
<feature type="transmembrane region" description="Helical" evidence="5">
    <location>
        <begin position="162"/>
        <end position="182"/>
    </location>
</feature>
<dbReference type="Proteomes" id="UP000580797">
    <property type="component" value="Unassembled WGS sequence"/>
</dbReference>
<dbReference type="InterPro" id="IPR036259">
    <property type="entry name" value="MFS_trans_sf"/>
</dbReference>
<feature type="transmembrane region" description="Helical" evidence="5">
    <location>
        <begin position="309"/>
        <end position="330"/>
    </location>
</feature>
<dbReference type="PANTHER" id="PTHR23523">
    <property type="match status" value="1"/>
</dbReference>
<feature type="transmembrane region" description="Helical" evidence="5">
    <location>
        <begin position="101"/>
        <end position="119"/>
    </location>
</feature>
<organism evidence="7 8">
    <name type="scientific">Neomicrococcus aestuarii</name>
    <dbReference type="NCBI Taxonomy" id="556325"/>
    <lineage>
        <taxon>Bacteria</taxon>
        <taxon>Bacillati</taxon>
        <taxon>Actinomycetota</taxon>
        <taxon>Actinomycetes</taxon>
        <taxon>Micrococcales</taxon>
        <taxon>Micrococcaceae</taxon>
        <taxon>Neomicrococcus</taxon>
    </lineage>
</organism>
<dbReference type="Pfam" id="PF07690">
    <property type="entry name" value="MFS_1"/>
    <property type="match status" value="1"/>
</dbReference>
<keyword evidence="2 5" id="KW-0812">Transmembrane</keyword>
<evidence type="ECO:0000313" key="8">
    <source>
        <dbReference type="Proteomes" id="UP000580797"/>
    </source>
</evidence>
<proteinExistence type="predicted"/>
<dbReference type="InterPro" id="IPR052524">
    <property type="entry name" value="MFS_Cyanate_Porter"/>
</dbReference>
<protein>
    <submittedName>
        <fullName evidence="7">CP family cyanate transporter-like MFS transporter</fullName>
    </submittedName>
</protein>
<dbReference type="RefSeq" id="WP_311538994.1">
    <property type="nucleotide sequence ID" value="NZ_BAAARH010000021.1"/>
</dbReference>
<reference evidence="7 8" key="1">
    <citation type="submission" date="2020-08" db="EMBL/GenBank/DDBJ databases">
        <title>Sequencing the genomes of 1000 actinobacteria strains.</title>
        <authorList>
            <person name="Klenk H.-P."/>
        </authorList>
    </citation>
    <scope>NUCLEOTIDE SEQUENCE [LARGE SCALE GENOMIC DNA]</scope>
    <source>
        <strain evidence="7 8">DSM 105783</strain>
    </source>
</reference>
<evidence type="ECO:0000256" key="5">
    <source>
        <dbReference type="SAM" id="Phobius"/>
    </source>
</evidence>
<gene>
    <name evidence="7" type="ORF">HD598_001623</name>
</gene>
<evidence type="ECO:0000259" key="6">
    <source>
        <dbReference type="PROSITE" id="PS50850"/>
    </source>
</evidence>
<dbReference type="PROSITE" id="PS50850">
    <property type="entry name" value="MFS"/>
    <property type="match status" value="1"/>
</dbReference>
<dbReference type="InterPro" id="IPR011701">
    <property type="entry name" value="MFS"/>
</dbReference>
<name>A0A7W8TU42_9MICC</name>
<feature type="transmembrane region" description="Helical" evidence="5">
    <location>
        <begin position="342"/>
        <end position="365"/>
    </location>
</feature>
<feature type="transmembrane region" description="Helical" evidence="5">
    <location>
        <begin position="131"/>
        <end position="156"/>
    </location>
</feature>
<feature type="transmembrane region" description="Helical" evidence="5">
    <location>
        <begin position="371"/>
        <end position="393"/>
    </location>
</feature>
<comment type="subcellular location">
    <subcellularLocation>
        <location evidence="1">Cell membrane</location>
        <topology evidence="1">Multi-pass membrane protein</topology>
    </subcellularLocation>
</comment>